<dbReference type="EMBL" id="CAJVQA010002680">
    <property type="protein sequence ID" value="CAG8554822.1"/>
    <property type="molecule type" value="Genomic_DNA"/>
</dbReference>
<comment type="caution">
    <text evidence="1">The sequence shown here is derived from an EMBL/GenBank/DDBJ whole genome shotgun (WGS) entry which is preliminary data.</text>
</comment>
<feature type="non-terminal residue" evidence="1">
    <location>
        <position position="1"/>
    </location>
</feature>
<evidence type="ECO:0000313" key="1">
    <source>
        <dbReference type="EMBL" id="CAG8554822.1"/>
    </source>
</evidence>
<dbReference type="Proteomes" id="UP000789759">
    <property type="component" value="Unassembled WGS sequence"/>
</dbReference>
<gene>
    <name evidence="1" type="ORF">CPELLU_LOCUS4925</name>
</gene>
<reference evidence="1" key="1">
    <citation type="submission" date="2021-06" db="EMBL/GenBank/DDBJ databases">
        <authorList>
            <person name="Kallberg Y."/>
            <person name="Tangrot J."/>
            <person name="Rosling A."/>
        </authorList>
    </citation>
    <scope>NUCLEOTIDE SEQUENCE</scope>
    <source>
        <strain evidence="1">FL966</strain>
    </source>
</reference>
<organism evidence="1 2">
    <name type="scientific">Cetraspora pellucida</name>
    <dbReference type="NCBI Taxonomy" id="1433469"/>
    <lineage>
        <taxon>Eukaryota</taxon>
        <taxon>Fungi</taxon>
        <taxon>Fungi incertae sedis</taxon>
        <taxon>Mucoromycota</taxon>
        <taxon>Glomeromycotina</taxon>
        <taxon>Glomeromycetes</taxon>
        <taxon>Diversisporales</taxon>
        <taxon>Gigasporaceae</taxon>
        <taxon>Cetraspora</taxon>
    </lineage>
</organism>
<protein>
    <submittedName>
        <fullName evidence="1">12538_t:CDS:1</fullName>
    </submittedName>
</protein>
<evidence type="ECO:0000313" key="2">
    <source>
        <dbReference type="Proteomes" id="UP000789759"/>
    </source>
</evidence>
<proteinExistence type="predicted"/>
<sequence length="40" mass="4455">LIKLPLCILNTTSLYALIVMLGPPRLGMDDVLRLIDKLSM</sequence>
<dbReference type="AlphaFoldDB" id="A0A9N9B682"/>
<keyword evidence="2" id="KW-1185">Reference proteome</keyword>
<name>A0A9N9B682_9GLOM</name>
<accession>A0A9N9B682</accession>